<keyword evidence="13" id="KW-1185">Reference proteome</keyword>
<dbReference type="Pfam" id="PF01979">
    <property type="entry name" value="Amidohydro_1"/>
    <property type="match status" value="1"/>
</dbReference>
<dbReference type="PANTHER" id="PTHR11113:SF14">
    <property type="entry name" value="N-ACETYLGLUCOSAMINE-6-PHOSPHATE DEACETYLASE"/>
    <property type="match status" value="1"/>
</dbReference>
<gene>
    <name evidence="12" type="ORF">GSLYS_00018688001</name>
</gene>
<dbReference type="CDD" id="cd00854">
    <property type="entry name" value="NagA"/>
    <property type="match status" value="1"/>
</dbReference>
<proteinExistence type="inferred from homology"/>
<dbReference type="Gene3D" id="2.30.40.10">
    <property type="entry name" value="Urease, subunit C, domain 1"/>
    <property type="match status" value="1"/>
</dbReference>
<dbReference type="GO" id="GO:0046872">
    <property type="term" value="F:metal ion binding"/>
    <property type="evidence" value="ECO:0007669"/>
    <property type="project" value="UniProtKB-KW"/>
</dbReference>
<evidence type="ECO:0000256" key="9">
    <source>
        <dbReference type="PIRSR" id="PIRSR038994-1"/>
    </source>
</evidence>
<name>A0AAV2IEB0_LYMST</name>
<dbReference type="GO" id="GO:0019262">
    <property type="term" value="P:N-acetylneuraminate catabolic process"/>
    <property type="evidence" value="ECO:0007669"/>
    <property type="project" value="UniProtKB-ARBA"/>
</dbReference>
<evidence type="ECO:0000256" key="6">
    <source>
        <dbReference type="ARBA" id="ARBA00023277"/>
    </source>
</evidence>
<dbReference type="SUPFAM" id="SSF51556">
    <property type="entry name" value="Metallo-dependent hydrolases"/>
    <property type="match status" value="1"/>
</dbReference>
<evidence type="ECO:0000256" key="5">
    <source>
        <dbReference type="ARBA" id="ARBA00022801"/>
    </source>
</evidence>
<comment type="cofactor">
    <cofactor evidence="10">
        <name>a divalent metal cation</name>
        <dbReference type="ChEBI" id="CHEBI:60240"/>
    </cofactor>
    <text evidence="10">Binds 1 divalent metal cation per subunit.</text>
</comment>
<dbReference type="GO" id="GO:0006046">
    <property type="term" value="P:N-acetylglucosamine catabolic process"/>
    <property type="evidence" value="ECO:0007669"/>
    <property type="project" value="TreeGrafter"/>
</dbReference>
<sequence length="405" mass="44026">MAPSSATGAGILYQYTNCRILRGGKIFRDDLWVRNGIIMDPEILFYVEKVYADEKIDCQNMIIAPGFIDVQINGGFGYDFSTDANVEEGVKKVAHGILAHGVTSFCPTVITSTPEFYKKLLPRIKKCNGSEKGAGVIGIHVEGPFISSERIGAHPKQLVRDFDNGFSDVLTTYGDITNIAIVTLAPEKKNSLSVIEDFCKRGIVVSVGHSSANLVEGEEAVRSGARFITHLFNCMLPFHHRDPHLVGLLTSEKLPRNRHIYYGIIADGIHTHPAALRIAQRVHPKGTVLITDAIQAMGLPDGTYPFGEQTIVVEGQRSYIKGTNTLAGSTATLDTCVRLFAKQTDCGPELALEAASLHPAQLMGIEDRKGTLNFGTDADFVLLDDSLNVKATYIAGKCVYTADAI</sequence>
<dbReference type="NCBIfam" id="TIGR00221">
    <property type="entry name" value="nagA"/>
    <property type="match status" value="1"/>
</dbReference>
<dbReference type="EMBL" id="CAXITT010000688">
    <property type="protein sequence ID" value="CAL1545205.1"/>
    <property type="molecule type" value="Genomic_DNA"/>
</dbReference>
<reference evidence="12 13" key="1">
    <citation type="submission" date="2024-04" db="EMBL/GenBank/DDBJ databases">
        <authorList>
            <consortium name="Genoscope - CEA"/>
            <person name="William W."/>
        </authorList>
    </citation>
    <scope>NUCLEOTIDE SEQUENCE [LARGE SCALE GENOMIC DNA]</scope>
</reference>
<dbReference type="PANTHER" id="PTHR11113">
    <property type="entry name" value="N-ACETYLGLUCOSAMINE-6-PHOSPHATE DEACETYLASE"/>
    <property type="match status" value="1"/>
</dbReference>
<accession>A0AAV2IEB0</accession>
<dbReference type="InterPro" id="IPR006680">
    <property type="entry name" value="Amidohydro-rel"/>
</dbReference>
<evidence type="ECO:0000256" key="8">
    <source>
        <dbReference type="PIRNR" id="PIRNR038994"/>
    </source>
</evidence>
<comment type="catalytic activity">
    <reaction evidence="7 8">
        <text>N-acetyl-D-glucosamine 6-phosphate + H2O = D-glucosamine 6-phosphate + acetate</text>
        <dbReference type="Rhea" id="RHEA:22936"/>
        <dbReference type="ChEBI" id="CHEBI:15377"/>
        <dbReference type="ChEBI" id="CHEBI:30089"/>
        <dbReference type="ChEBI" id="CHEBI:57513"/>
        <dbReference type="ChEBI" id="CHEBI:58725"/>
        <dbReference type="EC" id="3.5.1.25"/>
    </reaction>
</comment>
<dbReference type="PIRSF" id="PIRSF038994">
    <property type="entry name" value="NagA"/>
    <property type="match status" value="1"/>
</dbReference>
<evidence type="ECO:0000256" key="10">
    <source>
        <dbReference type="PIRSR" id="PIRSR038994-3"/>
    </source>
</evidence>
<dbReference type="GO" id="GO:0008448">
    <property type="term" value="F:N-acetylglucosamine-6-phosphate deacetylase activity"/>
    <property type="evidence" value="ECO:0007669"/>
    <property type="project" value="UniProtKB-UniRule"/>
</dbReference>
<organism evidence="12 13">
    <name type="scientific">Lymnaea stagnalis</name>
    <name type="common">Great pond snail</name>
    <name type="synonym">Helix stagnalis</name>
    <dbReference type="NCBI Taxonomy" id="6523"/>
    <lineage>
        <taxon>Eukaryota</taxon>
        <taxon>Metazoa</taxon>
        <taxon>Spiralia</taxon>
        <taxon>Lophotrochozoa</taxon>
        <taxon>Mollusca</taxon>
        <taxon>Gastropoda</taxon>
        <taxon>Heterobranchia</taxon>
        <taxon>Euthyneura</taxon>
        <taxon>Panpulmonata</taxon>
        <taxon>Hygrophila</taxon>
        <taxon>Lymnaeoidea</taxon>
        <taxon>Lymnaeidae</taxon>
        <taxon>Lymnaea</taxon>
    </lineage>
</organism>
<evidence type="ECO:0000313" key="12">
    <source>
        <dbReference type="EMBL" id="CAL1545205.1"/>
    </source>
</evidence>
<evidence type="ECO:0000256" key="2">
    <source>
        <dbReference type="ARBA" id="ARBA00011899"/>
    </source>
</evidence>
<dbReference type="Proteomes" id="UP001497497">
    <property type="component" value="Unassembled WGS sequence"/>
</dbReference>
<protein>
    <recommendedName>
        <fullName evidence="3 8">N-acetylglucosamine-6-phosphate deacetylase</fullName>
        <ecNumber evidence="2 8">3.5.1.25</ecNumber>
    </recommendedName>
</protein>
<dbReference type="AlphaFoldDB" id="A0AAV2IEB0"/>
<keyword evidence="5 8" id="KW-0378">Hydrolase</keyword>
<dbReference type="EC" id="3.5.1.25" evidence="2 8"/>
<keyword evidence="6 8" id="KW-0119">Carbohydrate metabolism</keyword>
<dbReference type="FunFam" id="2.30.40.10:FF:000058">
    <property type="entry name" value="N-acetylglucosamine-6-phosphate deacetylase"/>
    <property type="match status" value="1"/>
</dbReference>
<comment type="caution">
    <text evidence="12">The sequence shown here is derived from an EMBL/GenBank/DDBJ whole genome shotgun (WGS) entry which is preliminary data.</text>
</comment>
<keyword evidence="4 10" id="KW-0479">Metal-binding</keyword>
<evidence type="ECO:0000256" key="3">
    <source>
        <dbReference type="ARBA" id="ARBA00018029"/>
    </source>
</evidence>
<feature type="binding site" evidence="10">
    <location>
        <position position="209"/>
    </location>
    <ligand>
        <name>Zn(2+)</name>
        <dbReference type="ChEBI" id="CHEBI:29105"/>
    </ligand>
</feature>
<dbReference type="InterPro" id="IPR003764">
    <property type="entry name" value="GlcNAc_6-P_deAcase"/>
</dbReference>
<dbReference type="InterPro" id="IPR011059">
    <property type="entry name" value="Metal-dep_hydrolase_composite"/>
</dbReference>
<dbReference type="Gene3D" id="3.20.20.140">
    <property type="entry name" value="Metal-dependent hydrolases"/>
    <property type="match status" value="1"/>
</dbReference>
<dbReference type="FunFam" id="3.20.20.140:FF:000023">
    <property type="entry name" value="N-acetylglucosamine-6-phosphate deacetylase"/>
    <property type="match status" value="1"/>
</dbReference>
<evidence type="ECO:0000256" key="4">
    <source>
        <dbReference type="ARBA" id="ARBA00022723"/>
    </source>
</evidence>
<evidence type="ECO:0000256" key="7">
    <source>
        <dbReference type="ARBA" id="ARBA00047647"/>
    </source>
</evidence>
<dbReference type="GO" id="GO:0106279">
    <property type="term" value="P:negative regulation of UDP-N-acetylglucosamine biosynthetic process"/>
    <property type="evidence" value="ECO:0007669"/>
    <property type="project" value="UniProtKB-ARBA"/>
</dbReference>
<dbReference type="InterPro" id="IPR032466">
    <property type="entry name" value="Metal_Hydrolase"/>
</dbReference>
<evidence type="ECO:0000313" key="13">
    <source>
        <dbReference type="Proteomes" id="UP001497497"/>
    </source>
</evidence>
<dbReference type="SUPFAM" id="SSF51338">
    <property type="entry name" value="Composite domain of metallo-dependent hydrolases"/>
    <property type="match status" value="1"/>
</dbReference>
<evidence type="ECO:0000256" key="1">
    <source>
        <dbReference type="ARBA" id="ARBA00010716"/>
    </source>
</evidence>
<feature type="binding site" evidence="10">
    <location>
        <position position="142"/>
    </location>
    <ligand>
        <name>Zn(2+)</name>
        <dbReference type="ChEBI" id="CHEBI:29105"/>
    </ligand>
</feature>
<comment type="similarity">
    <text evidence="1 8">Belongs to the metallo-dependent hydrolases superfamily. NagA family.</text>
</comment>
<feature type="domain" description="Amidohydrolase-related" evidence="11">
    <location>
        <begin position="62"/>
        <end position="399"/>
    </location>
</feature>
<feature type="active site" description="Proton donor/acceptor" evidence="9">
    <location>
        <position position="292"/>
    </location>
</feature>
<evidence type="ECO:0000259" key="11">
    <source>
        <dbReference type="Pfam" id="PF01979"/>
    </source>
</evidence>
<feature type="binding site" evidence="10">
    <location>
        <position position="230"/>
    </location>
    <ligand>
        <name>Zn(2+)</name>
        <dbReference type="ChEBI" id="CHEBI:29105"/>
    </ligand>
</feature>